<keyword evidence="3 6" id="KW-0328">Glycosyltransferase</keyword>
<reference evidence="6 7" key="1">
    <citation type="submission" date="2023-07" db="EMBL/GenBank/DDBJ databases">
        <title>Strategy for survival of the halotoleranting strain Dietzia MX2 from the Yakshinskoe mineral salts deposit.</title>
        <authorList>
            <person name="Kharitonova M.A."/>
            <person name="Kupriyanova-Ashina F.G."/>
            <person name="Shakirov T.R."/>
            <person name="Vafina M.S."/>
            <person name="Ilinskaya O.N."/>
        </authorList>
    </citation>
    <scope>NUCLEOTIDE SEQUENCE [LARGE SCALE GENOMIC DNA]</scope>
    <source>
        <strain evidence="6 7">MX2</strain>
    </source>
</reference>
<dbReference type="PANTHER" id="PTHR43179:SF12">
    <property type="entry name" value="GALACTOFURANOSYLTRANSFERASE GLFT2"/>
    <property type="match status" value="1"/>
</dbReference>
<keyword evidence="7" id="KW-1185">Reference proteome</keyword>
<feature type="domain" description="Glycosyltransferase 2-like" evidence="5">
    <location>
        <begin position="25"/>
        <end position="137"/>
    </location>
</feature>
<comment type="caution">
    <text evidence="6">The sequence shown here is derived from an EMBL/GenBank/DDBJ whole genome shotgun (WGS) entry which is preliminary data.</text>
</comment>
<evidence type="ECO:0000256" key="4">
    <source>
        <dbReference type="ARBA" id="ARBA00022679"/>
    </source>
</evidence>
<dbReference type="Gene3D" id="3.90.550.10">
    <property type="entry name" value="Spore Coat Polysaccharide Biosynthesis Protein SpsA, Chain A"/>
    <property type="match status" value="1"/>
</dbReference>
<organism evidence="6 7">
    <name type="scientific">Dietzia maris</name>
    <dbReference type="NCBI Taxonomy" id="37915"/>
    <lineage>
        <taxon>Bacteria</taxon>
        <taxon>Bacillati</taxon>
        <taxon>Actinomycetota</taxon>
        <taxon>Actinomycetes</taxon>
        <taxon>Mycobacteriales</taxon>
        <taxon>Dietziaceae</taxon>
        <taxon>Dietzia</taxon>
    </lineage>
</organism>
<dbReference type="EMBL" id="JAUHTB010000012">
    <property type="protein sequence ID" value="MDN4506557.1"/>
    <property type="molecule type" value="Genomic_DNA"/>
</dbReference>
<evidence type="ECO:0000259" key="5">
    <source>
        <dbReference type="Pfam" id="PF00535"/>
    </source>
</evidence>
<dbReference type="InterPro" id="IPR029044">
    <property type="entry name" value="Nucleotide-diphossugar_trans"/>
</dbReference>
<evidence type="ECO:0000256" key="1">
    <source>
        <dbReference type="ARBA" id="ARBA00004776"/>
    </source>
</evidence>
<dbReference type="RefSeq" id="WP_301162657.1">
    <property type="nucleotide sequence ID" value="NZ_JAUHTB010000012.1"/>
</dbReference>
<evidence type="ECO:0000313" key="7">
    <source>
        <dbReference type="Proteomes" id="UP001172702"/>
    </source>
</evidence>
<dbReference type="Pfam" id="PF00535">
    <property type="entry name" value="Glycos_transf_2"/>
    <property type="match status" value="1"/>
</dbReference>
<comment type="pathway">
    <text evidence="1">Cell wall biogenesis; cell wall polysaccharide biosynthesis.</text>
</comment>
<dbReference type="GO" id="GO:0016757">
    <property type="term" value="F:glycosyltransferase activity"/>
    <property type="evidence" value="ECO:0007669"/>
    <property type="project" value="UniProtKB-KW"/>
</dbReference>
<sequence>MTDSASTDAPNSDVPSSDVPKSVDVVIPFYEDQPMLDRILTALRHQSDPRRTVRVIVSDDGSRTAPVVPPEVTVVRQDDRGFRASAARHLGACAGDGDLLLFLDGDTVPGPDFVATMCAALDGHPDLLAVGRRRYGRFAVTRTGAEPTVEPAEILPDPAWPAAFYANTADLTRGEDLWRGVLSAACGLHRRLYDLAGGFDPDIVGYGGEDWDLAWRCEQAGGRLRYLPDAVAWHDGPDWAGRADADHTDGRHADDHRDESDRLARKLAQKNAESALLAGLIASPLTRPAAGIFALPSVAVHVHAGSPEFAGTGSTAATCLSLLAWGDVAVTVDPATPDAAVVARLFADDPRVTLGTRGRWWRPGTPGAGPRRRPPVLVDILRPCAPGALDPRRLRALCPPVGSVTLDDDEGYSLAEVRSSRALARELHWGEQPPEPTAVAASHAGVRGVDDDGSGVRLERVLGGW</sequence>
<keyword evidence="4 6" id="KW-0808">Transferase</keyword>
<dbReference type="InterPro" id="IPR001173">
    <property type="entry name" value="Glyco_trans_2-like"/>
</dbReference>
<dbReference type="PANTHER" id="PTHR43179">
    <property type="entry name" value="RHAMNOSYLTRANSFERASE WBBL"/>
    <property type="match status" value="1"/>
</dbReference>
<proteinExistence type="inferred from homology"/>
<comment type="similarity">
    <text evidence="2">Belongs to the glycosyltransferase 2 family.</text>
</comment>
<evidence type="ECO:0000256" key="2">
    <source>
        <dbReference type="ARBA" id="ARBA00006739"/>
    </source>
</evidence>
<evidence type="ECO:0000256" key="3">
    <source>
        <dbReference type="ARBA" id="ARBA00022676"/>
    </source>
</evidence>
<dbReference type="EC" id="2.4.-.-" evidence="6"/>
<evidence type="ECO:0000313" key="6">
    <source>
        <dbReference type="EMBL" id="MDN4506557.1"/>
    </source>
</evidence>
<gene>
    <name evidence="6" type="ORF">QYF62_10885</name>
</gene>
<name>A0ABT8H260_9ACTN</name>
<accession>A0ABT8H260</accession>
<protein>
    <submittedName>
        <fullName evidence="6">Glycosyltransferase</fullName>
        <ecNumber evidence="6">2.4.-.-</ecNumber>
    </submittedName>
</protein>
<dbReference type="SUPFAM" id="SSF53448">
    <property type="entry name" value="Nucleotide-diphospho-sugar transferases"/>
    <property type="match status" value="1"/>
</dbReference>
<dbReference type="Proteomes" id="UP001172702">
    <property type="component" value="Unassembled WGS sequence"/>
</dbReference>